<name>A0AAN9Z0F6_9ORTH</name>
<organism evidence="1 2">
    <name type="scientific">Gryllus longicercus</name>
    <dbReference type="NCBI Taxonomy" id="2509291"/>
    <lineage>
        <taxon>Eukaryota</taxon>
        <taxon>Metazoa</taxon>
        <taxon>Ecdysozoa</taxon>
        <taxon>Arthropoda</taxon>
        <taxon>Hexapoda</taxon>
        <taxon>Insecta</taxon>
        <taxon>Pterygota</taxon>
        <taxon>Neoptera</taxon>
        <taxon>Polyneoptera</taxon>
        <taxon>Orthoptera</taxon>
        <taxon>Ensifera</taxon>
        <taxon>Gryllidea</taxon>
        <taxon>Grylloidea</taxon>
        <taxon>Gryllidae</taxon>
        <taxon>Gryllinae</taxon>
        <taxon>Gryllus</taxon>
    </lineage>
</organism>
<evidence type="ECO:0000313" key="1">
    <source>
        <dbReference type="EMBL" id="KAK7863308.1"/>
    </source>
</evidence>
<sequence>MKEHVDTCINGIVSLYTRASERTIFHSKIVILVNINYTVIVPVSGFAKLNCISVFIILQLEAKETKCRSAIKRMKGLPFSLHLHFDVLDSEKYLQQVECKLLNISPN</sequence>
<accession>A0AAN9Z0F6</accession>
<keyword evidence="2" id="KW-1185">Reference proteome</keyword>
<reference evidence="1 2" key="1">
    <citation type="submission" date="2024-03" db="EMBL/GenBank/DDBJ databases">
        <title>The genome assembly and annotation of the cricket Gryllus longicercus Weissman &amp; Gray.</title>
        <authorList>
            <person name="Szrajer S."/>
            <person name="Gray D."/>
            <person name="Ylla G."/>
        </authorList>
    </citation>
    <scope>NUCLEOTIDE SEQUENCE [LARGE SCALE GENOMIC DNA]</scope>
    <source>
        <strain evidence="1">DAG 2021-001</strain>
        <tissue evidence="1">Whole body minus gut</tissue>
    </source>
</reference>
<dbReference type="Proteomes" id="UP001378592">
    <property type="component" value="Unassembled WGS sequence"/>
</dbReference>
<gene>
    <name evidence="1" type="ORF">R5R35_004380</name>
</gene>
<dbReference type="AlphaFoldDB" id="A0AAN9Z0F6"/>
<protein>
    <submittedName>
        <fullName evidence="1">Uncharacterized protein</fullName>
    </submittedName>
</protein>
<proteinExistence type="predicted"/>
<comment type="caution">
    <text evidence="1">The sequence shown here is derived from an EMBL/GenBank/DDBJ whole genome shotgun (WGS) entry which is preliminary data.</text>
</comment>
<evidence type="ECO:0000313" key="2">
    <source>
        <dbReference type="Proteomes" id="UP001378592"/>
    </source>
</evidence>
<dbReference type="EMBL" id="JAZDUA010000234">
    <property type="protein sequence ID" value="KAK7863308.1"/>
    <property type="molecule type" value="Genomic_DNA"/>
</dbReference>